<dbReference type="OrthoDB" id="9797655at2"/>
<dbReference type="PANTHER" id="PTHR39081:SF1">
    <property type="entry name" value="MUT7-C RNASE DOMAIN-CONTAINING PROTEIN"/>
    <property type="match status" value="1"/>
</dbReference>
<proteinExistence type="predicted"/>
<gene>
    <name evidence="2" type="ORF">E0L93_06520</name>
</gene>
<dbReference type="RefSeq" id="WP_132690144.1">
    <property type="nucleotide sequence ID" value="NZ_SKBU01000013.1"/>
</dbReference>
<evidence type="ECO:0000313" key="2">
    <source>
        <dbReference type="EMBL" id="TCJ18068.1"/>
    </source>
</evidence>
<dbReference type="EMBL" id="SKBU01000013">
    <property type="protein sequence ID" value="TCJ18068.1"/>
    <property type="molecule type" value="Genomic_DNA"/>
</dbReference>
<accession>A0A4R1BLC3</accession>
<sequence length="154" mass="17130">MKFLCDAMLGGLAKWLRASGYDTYYAREGTELADGFLVRLAADEGRALLTSDGGFLERKPVRDGEIEFLLLPHGPVEGQLRRVVRHYGLVRRESRCMECNGELRQVSAGAVSGRVPCGVAEDHDRFFLCGGCGRVFWHGSHWERIGGRLARVFG</sequence>
<dbReference type="Proteomes" id="UP000295244">
    <property type="component" value="Unassembled WGS sequence"/>
</dbReference>
<reference evidence="2 3" key="1">
    <citation type="submission" date="2019-03" db="EMBL/GenBank/DDBJ databases">
        <title>Whole genome sequence of a novel Rubrobacter taiwanensis strain, isolated from Yellowstone National Park.</title>
        <authorList>
            <person name="Freed S."/>
            <person name="Ramaley R.F."/>
            <person name="Kyndt J.A."/>
        </authorList>
    </citation>
    <scope>NUCLEOTIDE SEQUENCE [LARGE SCALE GENOMIC DNA]</scope>
    <source>
        <strain evidence="2 3">Yellowstone</strain>
    </source>
</reference>
<name>A0A4R1BLC3_9ACTN</name>
<dbReference type="InterPro" id="IPR002782">
    <property type="entry name" value="Mut7-C_RNAse_dom"/>
</dbReference>
<keyword evidence="3" id="KW-1185">Reference proteome</keyword>
<feature type="domain" description="Mut7-C RNAse" evidence="1">
    <location>
        <begin position="1"/>
        <end position="146"/>
    </location>
</feature>
<comment type="caution">
    <text evidence="2">The sequence shown here is derived from an EMBL/GenBank/DDBJ whole genome shotgun (WGS) entry which is preliminary data.</text>
</comment>
<protein>
    <recommendedName>
        <fullName evidence="1">Mut7-C RNAse domain-containing protein</fullName>
    </recommendedName>
</protein>
<dbReference type="Pfam" id="PF01927">
    <property type="entry name" value="Mut7-C"/>
    <property type="match status" value="1"/>
</dbReference>
<evidence type="ECO:0000313" key="3">
    <source>
        <dbReference type="Proteomes" id="UP000295244"/>
    </source>
</evidence>
<dbReference type="PANTHER" id="PTHR39081">
    <property type="entry name" value="MUT7-C DOMAIN-CONTAINING PROTEIN"/>
    <property type="match status" value="1"/>
</dbReference>
<organism evidence="2 3">
    <name type="scientific">Rubrobacter taiwanensis</name>
    <dbReference type="NCBI Taxonomy" id="185139"/>
    <lineage>
        <taxon>Bacteria</taxon>
        <taxon>Bacillati</taxon>
        <taxon>Actinomycetota</taxon>
        <taxon>Rubrobacteria</taxon>
        <taxon>Rubrobacterales</taxon>
        <taxon>Rubrobacteraceae</taxon>
        <taxon>Rubrobacter</taxon>
    </lineage>
</organism>
<evidence type="ECO:0000259" key="1">
    <source>
        <dbReference type="Pfam" id="PF01927"/>
    </source>
</evidence>
<dbReference type="AlphaFoldDB" id="A0A4R1BLC3"/>